<keyword evidence="3" id="KW-1185">Reference proteome</keyword>
<proteinExistence type="predicted"/>
<feature type="transmembrane region" description="Helical" evidence="1">
    <location>
        <begin position="20"/>
        <end position="41"/>
    </location>
</feature>
<evidence type="ECO:0000256" key="1">
    <source>
        <dbReference type="SAM" id="Phobius"/>
    </source>
</evidence>
<keyword evidence="1" id="KW-1133">Transmembrane helix</keyword>
<sequence length="87" mass="9385">MRLRVSGPSWSSPKVGCTEILADLVIVLALIPAAISCSVIAGVDPSVGLFASYTMAVVISIPQSFWGPAWQNSMWFFLTLRPLKCSQ</sequence>
<dbReference type="EMBL" id="AOHO01000045">
    <property type="protein sequence ID" value="EME61650.1"/>
    <property type="molecule type" value="Genomic_DNA"/>
</dbReference>
<name>M2YIP9_9PSEU</name>
<protein>
    <submittedName>
        <fullName evidence="2">Sulfate transporter</fullName>
    </submittedName>
</protein>
<keyword evidence="1" id="KW-0812">Transmembrane</keyword>
<dbReference type="PATRIC" id="fig|1284240.4.peg.2189"/>
<keyword evidence="1" id="KW-0472">Membrane</keyword>
<comment type="caution">
    <text evidence="2">The sequence shown here is derived from an EMBL/GenBank/DDBJ whole genome shotgun (WGS) entry which is preliminary data.</text>
</comment>
<feature type="transmembrane region" description="Helical" evidence="1">
    <location>
        <begin position="47"/>
        <end position="66"/>
    </location>
</feature>
<evidence type="ECO:0000313" key="2">
    <source>
        <dbReference type="EMBL" id="EME61650.1"/>
    </source>
</evidence>
<organism evidence="2 3">
    <name type="scientific">Amycolatopsis decaplanina DSM 44594</name>
    <dbReference type="NCBI Taxonomy" id="1284240"/>
    <lineage>
        <taxon>Bacteria</taxon>
        <taxon>Bacillati</taxon>
        <taxon>Actinomycetota</taxon>
        <taxon>Actinomycetes</taxon>
        <taxon>Pseudonocardiales</taxon>
        <taxon>Pseudonocardiaceae</taxon>
        <taxon>Amycolatopsis</taxon>
    </lineage>
</organism>
<gene>
    <name evidence="2" type="ORF">H074_10775</name>
</gene>
<accession>M2YIP9</accession>
<evidence type="ECO:0000313" key="3">
    <source>
        <dbReference type="Proteomes" id="UP000054226"/>
    </source>
</evidence>
<dbReference type="Proteomes" id="UP000054226">
    <property type="component" value="Unassembled WGS sequence"/>
</dbReference>
<dbReference type="AlphaFoldDB" id="M2YIP9"/>
<reference evidence="2 3" key="1">
    <citation type="journal article" date="2013" name="Genome Announc.">
        <title>Draft Genome Sequence of Amycolatopsis decaplanina Strain DSM 44594T.</title>
        <authorList>
            <person name="Kaur N."/>
            <person name="Kumar S."/>
            <person name="Bala M."/>
            <person name="Raghava G.P."/>
            <person name="Mayilraj S."/>
        </authorList>
    </citation>
    <scope>NUCLEOTIDE SEQUENCE [LARGE SCALE GENOMIC DNA]</scope>
    <source>
        <strain evidence="2 3">DSM 44594</strain>
    </source>
</reference>